<feature type="compositionally biased region" description="Polar residues" evidence="5">
    <location>
        <begin position="1"/>
        <end position="10"/>
    </location>
</feature>
<dbReference type="GO" id="GO:0043007">
    <property type="term" value="P:maintenance of rDNA"/>
    <property type="evidence" value="ECO:0007669"/>
    <property type="project" value="TreeGrafter"/>
</dbReference>
<evidence type="ECO:0008006" key="9">
    <source>
        <dbReference type="Google" id="ProtNLM"/>
    </source>
</evidence>
<dbReference type="OrthoDB" id="3363151at2759"/>
<dbReference type="EMBL" id="KB467942">
    <property type="protein sequence ID" value="PCH37950.1"/>
    <property type="molecule type" value="Genomic_DNA"/>
</dbReference>
<evidence type="ECO:0000256" key="2">
    <source>
        <dbReference type="ARBA" id="ARBA00022692"/>
    </source>
</evidence>
<sequence>MSTRRATRQNSPGTPTPAPRPRRSAGTQATTAATATVPRDAPTALRGSVPYYTSPVLTESKSASVPFDWEAVRSRRPPPYGVSTPKRSRGVRQSDIGTPVHASPGWGTPGTRRERAVRKKSFLERIKALPSEIAFELSLFPDNIPRPAPDTSAWILGGFAHFVHLCVRIARIRQIPDSDLGWEDMYREGEDEPWFDWTVPATALLFGFAILNALYYFTRTKLYQLTMATEPVPSPHAAFVSRPHNARKDSDEDVPGPSGRVWPLIQSMLSRLWRAFVVSVRFLLNLSPPTSRRATLHGGSGNEKIQQLEVWTPGELEGRLFSIYSPVHALLWTAVTSASWMHMCCIMAVVGVQLRALTRAYEALLKDRAIIAAEVLHEYNAKFVNPRVNPIRKDVAVMTHQAEVVDYWTAA</sequence>
<reference evidence="7 8" key="1">
    <citation type="journal article" date="2012" name="Science">
        <title>The Paleozoic origin of enzymatic lignin decomposition reconstructed from 31 fungal genomes.</title>
        <authorList>
            <person name="Floudas D."/>
            <person name="Binder M."/>
            <person name="Riley R."/>
            <person name="Barry K."/>
            <person name="Blanchette R.A."/>
            <person name="Henrissat B."/>
            <person name="Martinez A.T."/>
            <person name="Otillar R."/>
            <person name="Spatafora J.W."/>
            <person name="Yadav J.S."/>
            <person name="Aerts A."/>
            <person name="Benoit I."/>
            <person name="Boyd A."/>
            <person name="Carlson A."/>
            <person name="Copeland A."/>
            <person name="Coutinho P.M."/>
            <person name="de Vries R.P."/>
            <person name="Ferreira P."/>
            <person name="Findley K."/>
            <person name="Foster B."/>
            <person name="Gaskell J."/>
            <person name="Glotzer D."/>
            <person name="Gorecki P."/>
            <person name="Heitman J."/>
            <person name="Hesse C."/>
            <person name="Hori C."/>
            <person name="Igarashi K."/>
            <person name="Jurgens J.A."/>
            <person name="Kallen N."/>
            <person name="Kersten P."/>
            <person name="Kohler A."/>
            <person name="Kuees U."/>
            <person name="Kumar T.K.A."/>
            <person name="Kuo A."/>
            <person name="LaButti K."/>
            <person name="Larrondo L.F."/>
            <person name="Lindquist E."/>
            <person name="Ling A."/>
            <person name="Lombard V."/>
            <person name="Lucas S."/>
            <person name="Lundell T."/>
            <person name="Martin R."/>
            <person name="McLaughlin D.J."/>
            <person name="Morgenstern I."/>
            <person name="Morin E."/>
            <person name="Murat C."/>
            <person name="Nagy L.G."/>
            <person name="Nolan M."/>
            <person name="Ohm R.A."/>
            <person name="Patyshakuliyeva A."/>
            <person name="Rokas A."/>
            <person name="Ruiz-Duenas F.J."/>
            <person name="Sabat G."/>
            <person name="Salamov A."/>
            <person name="Samejima M."/>
            <person name="Schmutz J."/>
            <person name="Slot J.C."/>
            <person name="St John F."/>
            <person name="Stenlid J."/>
            <person name="Sun H."/>
            <person name="Sun S."/>
            <person name="Syed K."/>
            <person name="Tsang A."/>
            <person name="Wiebenga A."/>
            <person name="Young D."/>
            <person name="Pisabarro A."/>
            <person name="Eastwood D.C."/>
            <person name="Martin F."/>
            <person name="Cullen D."/>
            <person name="Grigoriev I.V."/>
            <person name="Hibbett D.S."/>
        </authorList>
    </citation>
    <scope>NUCLEOTIDE SEQUENCE [LARGE SCALE GENOMIC DNA]</scope>
    <source>
        <strain evidence="7 8">MD-104</strain>
    </source>
</reference>
<keyword evidence="4 6" id="KW-0472">Membrane</keyword>
<feature type="transmembrane region" description="Helical" evidence="6">
    <location>
        <begin position="194"/>
        <end position="217"/>
    </location>
</feature>
<proteinExistence type="predicted"/>
<dbReference type="PANTHER" id="PTHR28293:SF1">
    <property type="entry name" value="NUCLEAR RIM PROTEIN 1"/>
    <property type="match status" value="1"/>
</dbReference>
<evidence type="ECO:0000256" key="5">
    <source>
        <dbReference type="SAM" id="MobiDB-lite"/>
    </source>
</evidence>
<comment type="subcellular location">
    <subcellularLocation>
        <location evidence="1">Endomembrane system</location>
        <topology evidence="1">Multi-pass membrane protein</topology>
    </subcellularLocation>
</comment>
<evidence type="ECO:0000256" key="4">
    <source>
        <dbReference type="ARBA" id="ARBA00023136"/>
    </source>
</evidence>
<dbReference type="Pfam" id="PF10332">
    <property type="entry name" value="DUF2418"/>
    <property type="match status" value="1"/>
</dbReference>
<evidence type="ECO:0000256" key="6">
    <source>
        <dbReference type="SAM" id="Phobius"/>
    </source>
</evidence>
<dbReference type="AlphaFoldDB" id="A0A2H3J6R8"/>
<evidence type="ECO:0000313" key="8">
    <source>
        <dbReference type="Proteomes" id="UP000218811"/>
    </source>
</evidence>
<evidence type="ECO:0000256" key="3">
    <source>
        <dbReference type="ARBA" id="ARBA00022989"/>
    </source>
</evidence>
<keyword evidence="2 6" id="KW-0812">Transmembrane</keyword>
<dbReference type="PANTHER" id="PTHR28293">
    <property type="entry name" value="NUCLEAR RIM PROTEIN 1"/>
    <property type="match status" value="1"/>
</dbReference>
<feature type="compositionally biased region" description="Low complexity" evidence="5">
    <location>
        <begin position="24"/>
        <end position="44"/>
    </location>
</feature>
<dbReference type="GO" id="GO:0007096">
    <property type="term" value="P:regulation of exit from mitosis"/>
    <property type="evidence" value="ECO:0007669"/>
    <property type="project" value="TreeGrafter"/>
</dbReference>
<feature type="transmembrane region" description="Helical" evidence="6">
    <location>
        <begin position="329"/>
        <end position="352"/>
    </location>
</feature>
<evidence type="ECO:0000256" key="1">
    <source>
        <dbReference type="ARBA" id="ARBA00004127"/>
    </source>
</evidence>
<evidence type="ECO:0000313" key="7">
    <source>
        <dbReference type="EMBL" id="PCH37950.1"/>
    </source>
</evidence>
<keyword evidence="8" id="KW-1185">Reference proteome</keyword>
<name>A0A2H3J6R8_WOLCO</name>
<organism evidence="7 8">
    <name type="scientific">Wolfiporia cocos (strain MD-104)</name>
    <name type="common">Brown rot fungus</name>
    <dbReference type="NCBI Taxonomy" id="742152"/>
    <lineage>
        <taxon>Eukaryota</taxon>
        <taxon>Fungi</taxon>
        <taxon>Dikarya</taxon>
        <taxon>Basidiomycota</taxon>
        <taxon>Agaricomycotina</taxon>
        <taxon>Agaricomycetes</taxon>
        <taxon>Polyporales</taxon>
        <taxon>Phaeolaceae</taxon>
        <taxon>Wolfiporia</taxon>
    </lineage>
</organism>
<dbReference type="OMA" id="WEAARSH"/>
<feature type="region of interest" description="Disordered" evidence="5">
    <location>
        <begin position="1"/>
        <end position="52"/>
    </location>
</feature>
<gene>
    <name evidence="7" type="ORF">WOLCODRAFT_135950</name>
</gene>
<dbReference type="Proteomes" id="UP000218811">
    <property type="component" value="Unassembled WGS sequence"/>
</dbReference>
<feature type="region of interest" description="Disordered" evidence="5">
    <location>
        <begin position="75"/>
        <end position="114"/>
    </location>
</feature>
<protein>
    <recommendedName>
        <fullName evidence="9">Nuclear rim protein 1</fullName>
    </recommendedName>
</protein>
<accession>A0A2H3J6R8</accession>
<dbReference type="STRING" id="742152.A0A2H3J6R8"/>
<dbReference type="InterPro" id="IPR018819">
    <property type="entry name" value="Nur1/Mug154"/>
</dbReference>
<keyword evidence="3 6" id="KW-1133">Transmembrane helix</keyword>
<dbReference type="GO" id="GO:0012505">
    <property type="term" value="C:endomembrane system"/>
    <property type="evidence" value="ECO:0007669"/>
    <property type="project" value="UniProtKB-SubCell"/>
</dbReference>